<dbReference type="InterPro" id="IPR036322">
    <property type="entry name" value="WD40_repeat_dom_sf"/>
</dbReference>
<accession>A0A9P1BKQ0</accession>
<evidence type="ECO:0000313" key="3">
    <source>
        <dbReference type="EMBL" id="CAL1128526.1"/>
    </source>
</evidence>
<dbReference type="InterPro" id="IPR052803">
    <property type="entry name" value="Cilium-Associated_Jouberin"/>
</dbReference>
<evidence type="ECO:0000256" key="1">
    <source>
        <dbReference type="SAM" id="MobiDB-lite"/>
    </source>
</evidence>
<proteinExistence type="predicted"/>
<dbReference type="InterPro" id="IPR015943">
    <property type="entry name" value="WD40/YVTN_repeat-like_dom_sf"/>
</dbReference>
<protein>
    <submittedName>
        <fullName evidence="2">Uncharacterized protein</fullName>
    </submittedName>
</protein>
<gene>
    <name evidence="2" type="ORF">C1SCF055_LOCUS3507</name>
</gene>
<keyword evidence="4" id="KW-1185">Reference proteome</keyword>
<dbReference type="OrthoDB" id="430384at2759"/>
<evidence type="ECO:0000313" key="2">
    <source>
        <dbReference type="EMBL" id="CAI3975151.1"/>
    </source>
</evidence>
<dbReference type="GO" id="GO:0044458">
    <property type="term" value="P:motile cilium assembly"/>
    <property type="evidence" value="ECO:0007669"/>
    <property type="project" value="TreeGrafter"/>
</dbReference>
<dbReference type="SUPFAM" id="SSF50978">
    <property type="entry name" value="WD40 repeat-like"/>
    <property type="match status" value="1"/>
</dbReference>
<dbReference type="EMBL" id="CAMXCT010000183">
    <property type="protein sequence ID" value="CAI3975151.1"/>
    <property type="molecule type" value="Genomic_DNA"/>
</dbReference>
<dbReference type="EMBL" id="CAMXCT030000183">
    <property type="protein sequence ID" value="CAL4762463.1"/>
    <property type="molecule type" value="Genomic_DNA"/>
</dbReference>
<evidence type="ECO:0000313" key="4">
    <source>
        <dbReference type="Proteomes" id="UP001152797"/>
    </source>
</evidence>
<sequence>MYGDTAAYPAPGYGQVAVDVAPLGTGPPQGQPPAPEAQVPPSVLPLRLAIHRVEGALGTSLVSPLVRIHLVDAATGYRWGKPAGQQCVFNEKDGAAYLRTKQEPGKEQRAPPWTADSGQSSFFRPFCTMPKRRGISRDLPPWEEAFLLQLQPDQRMAFLFEVVDCSSDESGWRLTPVAWGFTHCAALKPSRRKLRAQLWSYRRRHFCGRVALEAWFMHVLSRRAGSIWPLALEKNDQAAAVRTSMGQMRGALAAWMAWALGRSRQKWPAALEFSLDMSQKPIQVERPNPQLPAETKASTIEVVTGKLTPAGEPSPKAETVAEEEILGHLAPQHVRQKGQACILPDELLWQIPSGKRGANRMAISPTSTLLAVATVRSPGSSELRIFSLGSGRLYATCGGHDALIQDLCWHSFQASREGLTSPPLLISAGGGRVLLHEVPDLDTPLGLGAPQLKVHARVNLLGTVNSVRPHPSMSTDPRCVILLCAGHFGLTLCQVSRDLQAAAGAGSTWVAQAPQMQQVPLEGHHKSGYGREGQTTAASEVLCVRFSTQANSLENVYVTDSTGHIMLYQIRYDASVGVTASRVRTYAGSEMLGTAIYDLELVTQQLLDGKRISSVQLSMADDWALVFSRDHVIRLVSLQRGVLKVEQKMLGIQCSSYSVRGTMSPDGAYVVCGSESGELLFWGRDGKPVLPPAVPQVRLAGPLMDVVWSSRHHLVACCAMDENALPLLAFVGGEENGKPLPEKEVSLPHKPPPLTATNPESTLLAMSGISASIDSDGHRRWAEHWIHSHDHSQRSALTVDEKRRMKDVPVGQCRCCRG</sequence>
<dbReference type="EMBL" id="CAMXCT020000183">
    <property type="protein sequence ID" value="CAL1128526.1"/>
    <property type="molecule type" value="Genomic_DNA"/>
</dbReference>
<dbReference type="Gene3D" id="2.130.10.10">
    <property type="entry name" value="YVTN repeat-like/Quinoprotein amine dehydrogenase"/>
    <property type="match status" value="1"/>
</dbReference>
<dbReference type="AlphaFoldDB" id="A0A9P1BKQ0"/>
<feature type="region of interest" description="Disordered" evidence="1">
    <location>
        <begin position="20"/>
        <end position="39"/>
    </location>
</feature>
<comment type="caution">
    <text evidence="2">The sequence shown here is derived from an EMBL/GenBank/DDBJ whole genome shotgun (WGS) entry which is preliminary data.</text>
</comment>
<reference evidence="2" key="1">
    <citation type="submission" date="2022-10" db="EMBL/GenBank/DDBJ databases">
        <authorList>
            <person name="Chen Y."/>
            <person name="Dougan E. K."/>
            <person name="Chan C."/>
            <person name="Rhodes N."/>
            <person name="Thang M."/>
        </authorList>
    </citation>
    <scope>NUCLEOTIDE SEQUENCE</scope>
</reference>
<name>A0A9P1BKQ0_9DINO</name>
<dbReference type="Proteomes" id="UP001152797">
    <property type="component" value="Unassembled WGS sequence"/>
</dbReference>
<reference evidence="3" key="2">
    <citation type="submission" date="2024-04" db="EMBL/GenBank/DDBJ databases">
        <authorList>
            <person name="Chen Y."/>
            <person name="Shah S."/>
            <person name="Dougan E. K."/>
            <person name="Thang M."/>
            <person name="Chan C."/>
        </authorList>
    </citation>
    <scope>NUCLEOTIDE SEQUENCE [LARGE SCALE GENOMIC DNA]</scope>
</reference>
<organism evidence="2">
    <name type="scientific">Cladocopium goreaui</name>
    <dbReference type="NCBI Taxonomy" id="2562237"/>
    <lineage>
        <taxon>Eukaryota</taxon>
        <taxon>Sar</taxon>
        <taxon>Alveolata</taxon>
        <taxon>Dinophyceae</taxon>
        <taxon>Suessiales</taxon>
        <taxon>Symbiodiniaceae</taxon>
        <taxon>Cladocopium</taxon>
    </lineage>
</organism>
<dbReference type="PANTHER" id="PTHR44499:SF1">
    <property type="entry name" value="JOUBERIN"/>
    <property type="match status" value="1"/>
</dbReference>
<dbReference type="PANTHER" id="PTHR44499">
    <property type="entry name" value="JOUBERIN"/>
    <property type="match status" value="1"/>
</dbReference>
<dbReference type="GO" id="GO:0036064">
    <property type="term" value="C:ciliary basal body"/>
    <property type="evidence" value="ECO:0007669"/>
    <property type="project" value="TreeGrafter"/>
</dbReference>